<feature type="compositionally biased region" description="Polar residues" evidence="6">
    <location>
        <begin position="517"/>
        <end position="529"/>
    </location>
</feature>
<sequence>MELLEAVRGGDTAAFGTLYRRHSAAARSLARQVVQGEDAVEDLLVEAFARVLEAVRRGGGPACAFRPYLLASVRRYAAAGVADLADGDSLYVDPELTGLERSPLARAYRSLPERWRALLWHVEIEGGRPADAGPLLGLSGRAAALLVRRARQGLREAYLRLHLENGPRAECRPILSMILRYVENGLPKQEAGEVDAHVAECIDCRSVFLQMIDLTQELRAVVGQLVAGPAVDGYLADLATATVTGARSYGGGMTGGTSGRGPNGRAGGRVGRRVGGRAVGRAVGGAVGSVGTRARARLEAVRQHIGALAGRADLRMRGAVRAAEDGTGTAGPTRGRADALRAACGRALAMIRRAWAKASAAPGAVWGTVWSTIWGTVWGRARAMTGRVYAKVGPEPGSRAGLTTGLIAGLKTGSKVGPAIGRALRMAFARVRAALVWLSELVRSVPTPHRAVLGGIAVAALATAAFLLVAQPTGVLFTGGTREQDGTRALDRPQPAAGPSRSQAATGDTSAAGVPSDPQTPSGEASHTAASGPAPEIVDDPAAESDADGPGAGIALGMPEITGEVTPGADQRSPRAEGRGSSGELPSATGHDDGRSAAPGVQGREGGQHADAGRESGRLTGRGQDGRGQGSRAQAGTEQTGTGQAGTGKGTEQAGTGQAGTGKGTEQAGTGQAGTGSTGQASRGQTGSERAGTGKSTGKSTGQAGRRPVSEPDTTVLADRERASRPADAAKASTPEREQVRRQLSRHPYQDHRAQAGAQGGAQGGQAGARGSVGSAQRSVQGSAQRSAQGSAESSAKAGARSSAQGGQPRSKADASGAEARAKGGARQTSEGARERREPQAGRPAADRAPKVRPGTAQGPRQAGERGREAREHAKSGGSHPGAQKAAGSGKKAKEALVAAVDPLGALLRGQTGLVAVRLRNAGDAATGEITATVTLPPGVRYLGQDGGRGRAAGGGKRQGHETKPGVTGQNGAAPEPGGGTGQGRAAGSTQGANAGSGVGPGRTEGARSGNAASGSAGQGRAASGGTEGANAGSGASGGAGQGRAAGSGQGANAGSAVGDGWSCEASGRSATGQVVRCVRGPLAAGEVTAIFLKVAVAADAPTGRAFTVRIRSGRLETTASSTVGVRASGAAARFAADGRLLARVVGNTLVGTAPAAPCGVATGGRGRASGVSVPVDLDKDPSTRTSSCADLDLPAGSRVLWAGLYWSGGGRGAAPAGDIKVRAPKAPGYATLHAAEVTRRDLPSGSGYQAFADVTSLVRTAGGGRWWVAGTPARTGSVRHAAWGLVVMAEDERQPYTRAVVLDAAAVIGSEEKALRLPLDGLAPGGAPARIDLMVWNGEGVKAGVVKMSDRASGGGADRSPEGVLGQGDAGGVAVDTLHALLGPRPALQLATRRDPVFFGVAVVSARTWS</sequence>
<feature type="compositionally biased region" description="Acidic residues" evidence="6">
    <location>
        <begin position="537"/>
        <end position="547"/>
    </location>
</feature>
<proteinExistence type="inferred from homology"/>
<evidence type="ECO:0000256" key="2">
    <source>
        <dbReference type="ARBA" id="ARBA00023015"/>
    </source>
</evidence>
<keyword evidence="4" id="KW-0238">DNA-binding</keyword>
<gene>
    <name evidence="8" type="ORF">OG913_26185</name>
</gene>
<feature type="region of interest" description="Disordered" evidence="6">
    <location>
        <begin position="479"/>
        <end position="890"/>
    </location>
</feature>
<dbReference type="InterPro" id="IPR013325">
    <property type="entry name" value="RNA_pol_sigma_r2"/>
</dbReference>
<feature type="compositionally biased region" description="Basic and acidic residues" evidence="6">
    <location>
        <begin position="863"/>
        <end position="875"/>
    </location>
</feature>
<feature type="compositionally biased region" description="Gly residues" evidence="6">
    <location>
        <begin position="945"/>
        <end position="957"/>
    </location>
</feature>
<name>A0ABZ1SK92_9ACTN</name>
<dbReference type="InterPro" id="IPR007627">
    <property type="entry name" value="RNA_pol_sigma70_r2"/>
</dbReference>
<keyword evidence="3" id="KW-0731">Sigma factor</keyword>
<evidence type="ECO:0000256" key="3">
    <source>
        <dbReference type="ARBA" id="ARBA00023082"/>
    </source>
</evidence>
<dbReference type="InterPro" id="IPR013324">
    <property type="entry name" value="RNA_pol_sigma_r3/r4-like"/>
</dbReference>
<feature type="compositionally biased region" description="Gly residues" evidence="6">
    <location>
        <begin position="758"/>
        <end position="768"/>
    </location>
</feature>
<feature type="compositionally biased region" description="Basic and acidic residues" evidence="6">
    <location>
        <begin position="606"/>
        <end position="617"/>
    </location>
</feature>
<accession>A0ABZ1SK92</accession>
<dbReference type="Pfam" id="PF04542">
    <property type="entry name" value="Sigma70_r2"/>
    <property type="match status" value="1"/>
</dbReference>
<feature type="compositionally biased region" description="Basic and acidic residues" evidence="6">
    <location>
        <begin position="482"/>
        <end position="491"/>
    </location>
</feature>
<keyword evidence="9" id="KW-1185">Reference proteome</keyword>
<keyword evidence="2" id="KW-0805">Transcription regulation</keyword>
<feature type="compositionally biased region" description="Polar residues" evidence="6">
    <location>
        <begin position="780"/>
        <end position="794"/>
    </location>
</feature>
<dbReference type="Proteomes" id="UP001432011">
    <property type="component" value="Chromosome"/>
</dbReference>
<feature type="compositionally biased region" description="Low complexity" evidence="6">
    <location>
        <begin position="693"/>
        <end position="702"/>
    </location>
</feature>
<reference evidence="8" key="1">
    <citation type="submission" date="2022-10" db="EMBL/GenBank/DDBJ databases">
        <title>The complete genomes of actinobacterial strains from the NBC collection.</title>
        <authorList>
            <person name="Joergensen T.S."/>
            <person name="Alvarez Arevalo M."/>
            <person name="Sterndorff E.B."/>
            <person name="Faurdal D."/>
            <person name="Vuksanovic O."/>
            <person name="Mourched A.-S."/>
            <person name="Charusanti P."/>
            <person name="Shaw S."/>
            <person name="Blin K."/>
            <person name="Weber T."/>
        </authorList>
    </citation>
    <scope>NUCLEOTIDE SEQUENCE</scope>
    <source>
        <strain evidence="8">NBC_00254</strain>
    </source>
</reference>
<evidence type="ECO:0000256" key="4">
    <source>
        <dbReference type="ARBA" id="ARBA00023125"/>
    </source>
</evidence>
<dbReference type="InterPro" id="IPR039425">
    <property type="entry name" value="RNA_pol_sigma-70-like"/>
</dbReference>
<organism evidence="8 9">
    <name type="scientific">Microbispora hainanensis</name>
    <dbReference type="NCBI Taxonomy" id="568844"/>
    <lineage>
        <taxon>Bacteria</taxon>
        <taxon>Bacillati</taxon>
        <taxon>Actinomycetota</taxon>
        <taxon>Actinomycetes</taxon>
        <taxon>Streptosporangiales</taxon>
        <taxon>Streptosporangiaceae</taxon>
        <taxon>Microbispora</taxon>
    </lineage>
</organism>
<dbReference type="RefSeq" id="WP_328708613.1">
    <property type="nucleotide sequence ID" value="NZ_CP108085.1"/>
</dbReference>
<dbReference type="SUPFAM" id="SSF88946">
    <property type="entry name" value="Sigma2 domain of RNA polymerase sigma factors"/>
    <property type="match status" value="1"/>
</dbReference>
<evidence type="ECO:0000313" key="8">
    <source>
        <dbReference type="EMBL" id="WUP72892.1"/>
    </source>
</evidence>
<dbReference type="PANTHER" id="PTHR43133:SF8">
    <property type="entry name" value="RNA POLYMERASE SIGMA FACTOR HI_1459-RELATED"/>
    <property type="match status" value="1"/>
</dbReference>
<dbReference type="SUPFAM" id="SSF88659">
    <property type="entry name" value="Sigma3 and sigma4 domains of RNA polymerase sigma factors"/>
    <property type="match status" value="1"/>
</dbReference>
<evidence type="ECO:0000256" key="1">
    <source>
        <dbReference type="ARBA" id="ARBA00010641"/>
    </source>
</evidence>
<protein>
    <recommendedName>
        <fullName evidence="7">RNA polymerase sigma-70 region 2 domain-containing protein</fullName>
    </recommendedName>
</protein>
<evidence type="ECO:0000313" key="9">
    <source>
        <dbReference type="Proteomes" id="UP001432011"/>
    </source>
</evidence>
<dbReference type="Gene3D" id="1.10.1740.10">
    <property type="match status" value="1"/>
</dbReference>
<feature type="compositionally biased region" description="Low complexity" evidence="6">
    <location>
        <begin position="1007"/>
        <end position="1034"/>
    </location>
</feature>
<feature type="compositionally biased region" description="Low complexity" evidence="6">
    <location>
        <begin position="630"/>
        <end position="642"/>
    </location>
</feature>
<evidence type="ECO:0000256" key="5">
    <source>
        <dbReference type="ARBA" id="ARBA00023163"/>
    </source>
</evidence>
<feature type="region of interest" description="Disordered" evidence="6">
    <location>
        <begin position="940"/>
        <end position="1058"/>
    </location>
</feature>
<feature type="compositionally biased region" description="Low complexity" evidence="6">
    <location>
        <begin position="769"/>
        <end position="779"/>
    </location>
</feature>
<dbReference type="EMBL" id="CP108085">
    <property type="protein sequence ID" value="WUP72892.1"/>
    <property type="molecule type" value="Genomic_DNA"/>
</dbReference>
<comment type="similarity">
    <text evidence="1">Belongs to the sigma-70 factor family. ECF subfamily.</text>
</comment>
<evidence type="ECO:0000259" key="7">
    <source>
        <dbReference type="Pfam" id="PF04542"/>
    </source>
</evidence>
<feature type="compositionally biased region" description="Polar residues" evidence="6">
    <location>
        <begin position="500"/>
        <end position="509"/>
    </location>
</feature>
<feature type="region of interest" description="Disordered" evidence="6">
    <location>
        <begin position="252"/>
        <end position="272"/>
    </location>
</feature>
<feature type="compositionally biased region" description="Gly residues" evidence="6">
    <location>
        <begin position="252"/>
        <end position="269"/>
    </location>
</feature>
<evidence type="ECO:0000256" key="6">
    <source>
        <dbReference type="SAM" id="MobiDB-lite"/>
    </source>
</evidence>
<keyword evidence="5" id="KW-0804">Transcription</keyword>
<feature type="domain" description="RNA polymerase sigma-70 region 2" evidence="7">
    <location>
        <begin position="18"/>
        <end position="76"/>
    </location>
</feature>
<dbReference type="PANTHER" id="PTHR43133">
    <property type="entry name" value="RNA POLYMERASE ECF-TYPE SIGMA FACTO"/>
    <property type="match status" value="1"/>
</dbReference>
<feature type="compositionally biased region" description="Basic and acidic residues" evidence="6">
    <location>
        <begin position="832"/>
        <end position="850"/>
    </location>
</feature>
<feature type="compositionally biased region" description="Gly residues" evidence="6">
    <location>
        <begin position="1035"/>
        <end position="1052"/>
    </location>
</feature>